<sequence length="197" mass="22139">MILTIRIRAVFGGGSTRILCPPEPGSAVVMGAVLYGFNPEVISARRSRYTYGVQFCERFDPQNQHHLANMATHKKDIDGTAYCTQILSPFVKMNDAVEVDHTVSETFYPMLQTQTDLSFQIFHCESRDSYFVTDRGVKKLGKPVQVKIPVQAALEGKRSVKATMFFGLTEIRLLLQPEHDPTAIEEITLDFRHTGAE</sequence>
<evidence type="ECO:0000313" key="1">
    <source>
        <dbReference type="EMBL" id="GIQ88183.1"/>
    </source>
</evidence>
<dbReference type="OrthoDB" id="6144806at2759"/>
<gene>
    <name evidence="1" type="ORF">KIPB_010378</name>
</gene>
<reference evidence="1 2" key="1">
    <citation type="journal article" date="2018" name="PLoS ONE">
        <title>The draft genome of Kipferlia bialata reveals reductive genome evolution in fornicate parasites.</title>
        <authorList>
            <person name="Tanifuji G."/>
            <person name="Takabayashi S."/>
            <person name="Kume K."/>
            <person name="Takagi M."/>
            <person name="Nakayama T."/>
            <person name="Kamikawa R."/>
            <person name="Inagaki Y."/>
            <person name="Hashimoto T."/>
        </authorList>
    </citation>
    <scope>NUCLEOTIDE SEQUENCE [LARGE SCALE GENOMIC DNA]</scope>
    <source>
        <strain evidence="1">NY0173</strain>
    </source>
</reference>
<name>A0A9K3GMH2_9EUKA</name>
<organism evidence="1 2">
    <name type="scientific">Kipferlia bialata</name>
    <dbReference type="NCBI Taxonomy" id="797122"/>
    <lineage>
        <taxon>Eukaryota</taxon>
        <taxon>Metamonada</taxon>
        <taxon>Carpediemonas-like organisms</taxon>
        <taxon>Kipferlia</taxon>
    </lineage>
</organism>
<dbReference type="PANTHER" id="PTHR14187">
    <property type="entry name" value="ALPHA KINASE/ELONGATION FACTOR 2 KINASE"/>
    <property type="match status" value="1"/>
</dbReference>
<dbReference type="PANTHER" id="PTHR14187:SF5">
    <property type="entry name" value="HEAT SHOCK 70 KDA PROTEIN 12A"/>
    <property type="match status" value="1"/>
</dbReference>
<dbReference type="Proteomes" id="UP000265618">
    <property type="component" value="Unassembled WGS sequence"/>
</dbReference>
<keyword evidence="2" id="KW-1185">Reference proteome</keyword>
<evidence type="ECO:0000313" key="2">
    <source>
        <dbReference type="Proteomes" id="UP000265618"/>
    </source>
</evidence>
<comment type="caution">
    <text evidence="1">The sequence shown here is derived from an EMBL/GenBank/DDBJ whole genome shotgun (WGS) entry which is preliminary data.</text>
</comment>
<protein>
    <submittedName>
        <fullName evidence="1">Uncharacterized protein</fullName>
    </submittedName>
</protein>
<accession>A0A9K3GMH2</accession>
<dbReference type="AlphaFoldDB" id="A0A9K3GMH2"/>
<dbReference type="EMBL" id="BDIP01003839">
    <property type="protein sequence ID" value="GIQ88183.1"/>
    <property type="molecule type" value="Genomic_DNA"/>
</dbReference>
<proteinExistence type="predicted"/>